<feature type="compositionally biased region" description="Polar residues" evidence="1">
    <location>
        <begin position="27"/>
        <end position="43"/>
    </location>
</feature>
<feature type="region of interest" description="Disordered" evidence="1">
    <location>
        <begin position="24"/>
        <end position="67"/>
    </location>
</feature>
<evidence type="ECO:0000313" key="3">
    <source>
        <dbReference type="Proteomes" id="UP000499080"/>
    </source>
</evidence>
<evidence type="ECO:0000256" key="1">
    <source>
        <dbReference type="SAM" id="MobiDB-lite"/>
    </source>
</evidence>
<gene>
    <name evidence="2" type="ORF">AVEN_40167_1</name>
</gene>
<reference evidence="2 3" key="1">
    <citation type="journal article" date="2019" name="Sci. Rep.">
        <title>Orb-weaving spider Araneus ventricosus genome elucidates the spidroin gene catalogue.</title>
        <authorList>
            <person name="Kono N."/>
            <person name="Nakamura H."/>
            <person name="Ohtoshi R."/>
            <person name="Moran D.A.P."/>
            <person name="Shinohara A."/>
            <person name="Yoshida Y."/>
            <person name="Fujiwara M."/>
            <person name="Mori M."/>
            <person name="Tomita M."/>
            <person name="Arakawa K."/>
        </authorList>
    </citation>
    <scope>NUCLEOTIDE SEQUENCE [LARGE SCALE GENOMIC DNA]</scope>
</reference>
<keyword evidence="3" id="KW-1185">Reference proteome</keyword>
<dbReference type="AlphaFoldDB" id="A0A4Y2PGL7"/>
<sequence length="120" mass="13617">MRIKKESEKWDELIGIHSTGDELAKASSLQPIPSSRKQFSSEMKQCLSEDEPRHPRRGLFRKRTMEGGPSLGLECGCGLMRPSRCCGSCGRRVWKKARCAGRKGIVFAQGQLWKSCWKFQ</sequence>
<comment type="caution">
    <text evidence="2">The sequence shown here is derived from an EMBL/GenBank/DDBJ whole genome shotgun (WGS) entry which is preliminary data.</text>
</comment>
<name>A0A4Y2PGL7_ARAVE</name>
<protein>
    <submittedName>
        <fullName evidence="2">Uncharacterized protein</fullName>
    </submittedName>
</protein>
<evidence type="ECO:0000313" key="2">
    <source>
        <dbReference type="EMBL" id="GBN50229.1"/>
    </source>
</evidence>
<organism evidence="2 3">
    <name type="scientific">Araneus ventricosus</name>
    <name type="common">Orbweaver spider</name>
    <name type="synonym">Epeira ventricosa</name>
    <dbReference type="NCBI Taxonomy" id="182803"/>
    <lineage>
        <taxon>Eukaryota</taxon>
        <taxon>Metazoa</taxon>
        <taxon>Ecdysozoa</taxon>
        <taxon>Arthropoda</taxon>
        <taxon>Chelicerata</taxon>
        <taxon>Arachnida</taxon>
        <taxon>Araneae</taxon>
        <taxon>Araneomorphae</taxon>
        <taxon>Entelegynae</taxon>
        <taxon>Araneoidea</taxon>
        <taxon>Araneidae</taxon>
        <taxon>Araneus</taxon>
    </lineage>
</organism>
<accession>A0A4Y2PGL7</accession>
<dbReference type="EMBL" id="BGPR01011218">
    <property type="protein sequence ID" value="GBN50229.1"/>
    <property type="molecule type" value="Genomic_DNA"/>
</dbReference>
<dbReference type="Proteomes" id="UP000499080">
    <property type="component" value="Unassembled WGS sequence"/>
</dbReference>
<proteinExistence type="predicted"/>